<dbReference type="InterPro" id="IPR025591">
    <property type="entry name" value="RloB"/>
</dbReference>
<sequence>MARSTEKRKGSGRQTFAILVDGETEKWYLEQLRNTENPAGITIKPDLPRKTKLEDQYLTVKDNADIYDLSIWIIDLDVVIRENKVSQLITYLAAVKGNKKIQILINTPCLEYWFLQHVNDCGKYFADCHAVMRELKKHAPLQEYSKSARYFIQTQPDIYQRLKPYLNNGISNARKRGAFDPVHPQKGKAEIYKLFEIPGLLPTLSR</sequence>
<dbReference type="EMBL" id="JAPDNS010000002">
    <property type="protein sequence ID" value="MCW3487143.1"/>
    <property type="molecule type" value="Genomic_DNA"/>
</dbReference>
<protein>
    <submittedName>
        <fullName evidence="1">RloB family protein</fullName>
    </submittedName>
</protein>
<evidence type="ECO:0000313" key="2">
    <source>
        <dbReference type="Proteomes" id="UP001207742"/>
    </source>
</evidence>
<organism evidence="1 2">
    <name type="scientific">Chitinophaga nivalis</name>
    <dbReference type="NCBI Taxonomy" id="2991709"/>
    <lineage>
        <taxon>Bacteria</taxon>
        <taxon>Pseudomonadati</taxon>
        <taxon>Bacteroidota</taxon>
        <taxon>Chitinophagia</taxon>
        <taxon>Chitinophagales</taxon>
        <taxon>Chitinophagaceae</taxon>
        <taxon>Chitinophaga</taxon>
    </lineage>
</organism>
<comment type="caution">
    <text evidence="1">The sequence shown here is derived from an EMBL/GenBank/DDBJ whole genome shotgun (WGS) entry which is preliminary data.</text>
</comment>
<dbReference type="Proteomes" id="UP001207742">
    <property type="component" value="Unassembled WGS sequence"/>
</dbReference>
<name>A0ABT3IT29_9BACT</name>
<dbReference type="Pfam" id="PF13707">
    <property type="entry name" value="RloB"/>
    <property type="match status" value="1"/>
</dbReference>
<proteinExistence type="predicted"/>
<dbReference type="RefSeq" id="WP_264733953.1">
    <property type="nucleotide sequence ID" value="NZ_JAPDNR010000001.1"/>
</dbReference>
<reference evidence="1 2" key="1">
    <citation type="submission" date="2022-10" db="EMBL/GenBank/DDBJ databases">
        <title>Chitinophaga nivalis PC15 sp. nov., isolated from Pyeongchang county, South Korea.</title>
        <authorList>
            <person name="Trinh H.N."/>
        </authorList>
    </citation>
    <scope>NUCLEOTIDE SEQUENCE [LARGE SCALE GENOMIC DNA]</scope>
    <source>
        <strain evidence="1 2">PC14</strain>
    </source>
</reference>
<keyword evidence="2" id="KW-1185">Reference proteome</keyword>
<accession>A0ABT3IT29</accession>
<gene>
    <name evidence="1" type="ORF">OL497_24805</name>
</gene>
<evidence type="ECO:0000313" key="1">
    <source>
        <dbReference type="EMBL" id="MCW3487143.1"/>
    </source>
</evidence>